<evidence type="ECO:0000313" key="1">
    <source>
        <dbReference type="EMBL" id="VBB42532.1"/>
    </source>
</evidence>
<accession>A0A653A4E6</accession>
<organism evidence="1">
    <name type="scientific">Uncultured Desulfatiglans sp</name>
    <dbReference type="NCBI Taxonomy" id="1748965"/>
    <lineage>
        <taxon>Bacteria</taxon>
        <taxon>Pseudomonadati</taxon>
        <taxon>Thermodesulfobacteriota</taxon>
        <taxon>Desulfobacteria</taxon>
        <taxon>Desulfatiglandales</taxon>
        <taxon>Desulfatiglandaceae</taxon>
        <taxon>Desulfatiglans</taxon>
        <taxon>environmental samples</taxon>
    </lineage>
</organism>
<reference evidence="1" key="1">
    <citation type="submission" date="2018-07" db="EMBL/GenBank/DDBJ databases">
        <authorList>
            <consortium name="Genoscope - CEA"/>
            <person name="William W."/>
        </authorList>
    </citation>
    <scope>NUCLEOTIDE SEQUENCE</scope>
    <source>
        <strain evidence="1">IK1</strain>
    </source>
</reference>
<protein>
    <recommendedName>
        <fullName evidence="2">GTP-binding protein</fullName>
    </recommendedName>
</protein>
<dbReference type="InterPro" id="IPR025529">
    <property type="entry name" value="DUF4416"/>
</dbReference>
<dbReference type="AlphaFoldDB" id="A0A653A4E6"/>
<evidence type="ECO:0008006" key="2">
    <source>
        <dbReference type="Google" id="ProtNLM"/>
    </source>
</evidence>
<name>A0A653A4E6_UNCDX</name>
<gene>
    <name evidence="1" type="ORF">TRIP_B200672</name>
</gene>
<dbReference type="EMBL" id="UPXX01000013">
    <property type="protein sequence ID" value="VBB42532.1"/>
    <property type="molecule type" value="Genomic_DNA"/>
</dbReference>
<dbReference type="Pfam" id="PF14385">
    <property type="entry name" value="DUF4416"/>
    <property type="match status" value="1"/>
</dbReference>
<proteinExistence type="predicted"/>
<sequence length="180" mass="20580">MSRPSPPPPVKLIVSLFSAREPFLGEVLERLSRLFGPIDDLGPRGFFDRSTYYSAEMGWPLHRRHASFERLIQTTELVAAKMATNALEVESAEADGRRLVNIDPGILSMERLVLATGKNFTHRVYLSQGIYADLTLIFQKGSFRPLEWSYPDYADPVMIEWLNAVRCKYREQLRGEKDSD</sequence>